<protein>
    <recommendedName>
        <fullName evidence="5">G-patch domain-containing protein</fullName>
    </recommendedName>
</protein>
<evidence type="ECO:0000256" key="3">
    <source>
        <dbReference type="ARBA" id="ARBA00023242"/>
    </source>
</evidence>
<dbReference type="InterPro" id="IPR045166">
    <property type="entry name" value="Spp2-like"/>
</dbReference>
<dbReference type="GO" id="GO:0000398">
    <property type="term" value="P:mRNA splicing, via spliceosome"/>
    <property type="evidence" value="ECO:0007669"/>
    <property type="project" value="InterPro"/>
</dbReference>
<keyword evidence="3" id="KW-0539">Nucleus</keyword>
<dbReference type="PANTHER" id="PTHR15818:SF2">
    <property type="entry name" value="G-PATCH DOMAIN AND KOW MOTIFS-CONTAINING PROTEIN"/>
    <property type="match status" value="1"/>
</dbReference>
<dbReference type="Pfam" id="PF25088">
    <property type="entry name" value="GPKOW_C"/>
    <property type="match status" value="1"/>
</dbReference>
<feature type="compositionally biased region" description="Basic and acidic residues" evidence="4">
    <location>
        <begin position="116"/>
        <end position="127"/>
    </location>
</feature>
<evidence type="ECO:0000313" key="7">
    <source>
        <dbReference type="Proteomes" id="UP000595140"/>
    </source>
</evidence>
<feature type="region of interest" description="Disordered" evidence="4">
    <location>
        <begin position="90"/>
        <end position="149"/>
    </location>
</feature>
<keyword evidence="7" id="KW-1185">Reference proteome</keyword>
<dbReference type="AlphaFoldDB" id="A0A484N0J3"/>
<dbReference type="InterPro" id="IPR026822">
    <property type="entry name" value="Spp2/MOS2_G-patch"/>
</dbReference>
<evidence type="ECO:0000256" key="2">
    <source>
        <dbReference type="ARBA" id="ARBA00010966"/>
    </source>
</evidence>
<dbReference type="InterPro" id="IPR000467">
    <property type="entry name" value="G_patch_dom"/>
</dbReference>
<dbReference type="Gene3D" id="2.30.30.140">
    <property type="match status" value="1"/>
</dbReference>
<dbReference type="Pfam" id="PF12656">
    <property type="entry name" value="G-patch_2"/>
    <property type="match status" value="1"/>
</dbReference>
<proteinExistence type="inferred from homology"/>
<dbReference type="InterPro" id="IPR005824">
    <property type="entry name" value="KOW"/>
</dbReference>
<comment type="similarity">
    <text evidence="2">Belongs to the MOS2 family.</text>
</comment>
<evidence type="ECO:0000313" key="6">
    <source>
        <dbReference type="EMBL" id="VFQ94781.1"/>
    </source>
</evidence>
<feature type="compositionally biased region" description="Low complexity" evidence="4">
    <location>
        <begin position="8"/>
        <end position="33"/>
    </location>
</feature>
<dbReference type="SMART" id="SM00739">
    <property type="entry name" value="KOW"/>
    <property type="match status" value="2"/>
</dbReference>
<organism evidence="6 7">
    <name type="scientific">Cuscuta campestris</name>
    <dbReference type="NCBI Taxonomy" id="132261"/>
    <lineage>
        <taxon>Eukaryota</taxon>
        <taxon>Viridiplantae</taxon>
        <taxon>Streptophyta</taxon>
        <taxon>Embryophyta</taxon>
        <taxon>Tracheophyta</taxon>
        <taxon>Spermatophyta</taxon>
        <taxon>Magnoliopsida</taxon>
        <taxon>eudicotyledons</taxon>
        <taxon>Gunneridae</taxon>
        <taxon>Pentapetalae</taxon>
        <taxon>asterids</taxon>
        <taxon>lamiids</taxon>
        <taxon>Solanales</taxon>
        <taxon>Convolvulaceae</taxon>
        <taxon>Cuscuteae</taxon>
        <taxon>Cuscuta</taxon>
        <taxon>Cuscuta subgen. Grammica</taxon>
        <taxon>Cuscuta sect. Cleistogrammica</taxon>
    </lineage>
</organism>
<dbReference type="GO" id="GO:0005681">
    <property type="term" value="C:spliceosomal complex"/>
    <property type="evidence" value="ECO:0007669"/>
    <property type="project" value="TreeGrafter"/>
</dbReference>
<reference evidence="6 7" key="1">
    <citation type="submission" date="2018-04" db="EMBL/GenBank/DDBJ databases">
        <authorList>
            <person name="Vogel A."/>
        </authorList>
    </citation>
    <scope>NUCLEOTIDE SEQUENCE [LARGE SCALE GENOMIC DNA]</scope>
</reference>
<dbReference type="PANTHER" id="PTHR15818">
    <property type="entry name" value="G PATCH AND KOW-CONTAINING"/>
    <property type="match status" value="1"/>
</dbReference>
<dbReference type="Proteomes" id="UP000595140">
    <property type="component" value="Unassembled WGS sequence"/>
</dbReference>
<dbReference type="EMBL" id="OOIL02005488">
    <property type="protein sequence ID" value="VFQ94781.1"/>
    <property type="molecule type" value="Genomic_DNA"/>
</dbReference>
<gene>
    <name evidence="6" type="ORF">CCAM_LOCUS36557</name>
</gene>
<feature type="compositionally biased region" description="Basic and acidic residues" evidence="4">
    <location>
        <begin position="328"/>
        <end position="357"/>
    </location>
</feature>
<feature type="region of interest" description="Disordered" evidence="4">
    <location>
        <begin position="314"/>
        <end position="359"/>
    </location>
</feature>
<dbReference type="OrthoDB" id="5577072at2759"/>
<evidence type="ECO:0000259" key="5">
    <source>
        <dbReference type="PROSITE" id="PS50174"/>
    </source>
</evidence>
<feature type="region of interest" description="Disordered" evidence="4">
    <location>
        <begin position="212"/>
        <end position="242"/>
    </location>
</feature>
<feature type="compositionally biased region" description="Basic and acidic residues" evidence="4">
    <location>
        <begin position="136"/>
        <end position="149"/>
    </location>
</feature>
<accession>A0A484N0J3</accession>
<feature type="domain" description="G-patch" evidence="5">
    <location>
        <begin position="161"/>
        <end position="207"/>
    </location>
</feature>
<sequence length="485" mass="53586">MKLSFTLPSKPSSNAKKPSQAIISDDSEAAASSVKEYVTEYDSSKAPAGPGSVSDFVIPPIANEWEPRKRMKNLDLPSIRSSDDQPLLFEVHTGSSVEPSPGSISYGLNIRQSVGKSDDDVNTDKSQDPNPNPDPMLRKLKDDLKRLPDDNDMDVYAAMPVENFAAALLKGYGWYEGRGVGRNAKEDVKVVEFKRWSAKEGIGFAAALPKTDQGKAVHKNDSDEKSDGKTSNGKEARGGKEGEGMFVGKHVRVVGGREIGMKGKVVKVRSSGNVIVRLSSDDREVIVQACDVADLGSVEDDKCMRKLKELKIKDSDKDSSRVRHHRERRDEVMRDSEGREERTLDRRNSRHARDDSNAKAADQISWLASHIRVRIISKYLKRGKLYLKKGKVVDVVGPSTCDISMDESQELIQGVNQDQLETALPKRGGPVLVLYGRHKGVFGSLLERDSEKETGVVRNADTHELLNVRLEQIAEYIGDPSDIGY</sequence>
<dbReference type="GO" id="GO:0003676">
    <property type="term" value="F:nucleic acid binding"/>
    <property type="evidence" value="ECO:0007669"/>
    <property type="project" value="InterPro"/>
</dbReference>
<comment type="subcellular location">
    <subcellularLocation>
        <location evidence="1">Nucleus</location>
    </subcellularLocation>
</comment>
<evidence type="ECO:0000256" key="1">
    <source>
        <dbReference type="ARBA" id="ARBA00004123"/>
    </source>
</evidence>
<dbReference type="PROSITE" id="PS50174">
    <property type="entry name" value="G_PATCH"/>
    <property type="match status" value="1"/>
</dbReference>
<feature type="region of interest" description="Disordered" evidence="4">
    <location>
        <begin position="1"/>
        <end position="57"/>
    </location>
</feature>
<evidence type="ECO:0000256" key="4">
    <source>
        <dbReference type="SAM" id="MobiDB-lite"/>
    </source>
</evidence>
<name>A0A484N0J3_9ASTE</name>